<organism evidence="4 5">
    <name type="scientific">Roseobacter phage RD-1410W1-01</name>
    <dbReference type="NCBI Taxonomy" id="1815984"/>
    <lineage>
        <taxon>Viruses</taxon>
        <taxon>Duplodnaviria</taxon>
        <taxon>Heunggongvirae</taxon>
        <taxon>Uroviricota</taxon>
        <taxon>Caudoviricetes</taxon>
        <taxon>Schitoviridae</taxon>
        <taxon>Rhodovirinae</taxon>
        <taxon>Aoqinvirus</taxon>
        <taxon>Aoqinvirus RD1410W101</taxon>
    </lineage>
</organism>
<accession>A0A191VYL0</accession>
<evidence type="ECO:0000259" key="3">
    <source>
        <dbReference type="Pfam" id="PF21867"/>
    </source>
</evidence>
<dbReference type="Pfam" id="PF21769">
    <property type="entry name" value="vRNAP_dom"/>
    <property type="match status" value="1"/>
</dbReference>
<dbReference type="InterPro" id="IPR049432">
    <property type="entry name" value="vRNAP_dom"/>
</dbReference>
<protein>
    <submittedName>
        <fullName evidence="4">VRNAP protein</fullName>
    </submittedName>
</protein>
<evidence type="ECO:0000256" key="1">
    <source>
        <dbReference type="SAM" id="MobiDB-lite"/>
    </source>
</evidence>
<feature type="domain" description="Virion DNA-directed RNA polymerase" evidence="3">
    <location>
        <begin position="1358"/>
        <end position="1463"/>
    </location>
</feature>
<dbReference type="InterPro" id="IPR054062">
    <property type="entry name" value="vRNAP_dom2"/>
</dbReference>
<dbReference type="Pfam" id="PF21867">
    <property type="entry name" value="vRNAP_dom_2"/>
    <property type="match status" value="1"/>
</dbReference>
<reference evidence="4 5" key="1">
    <citation type="journal article" date="2016" name="Curr. Microbiol.">
        <title>Characterization and Complete Genome Sequences of Three N4-Like Roseobacter Phages Isolated from the South China Sea.</title>
        <authorList>
            <person name="Li B."/>
            <person name="Zhang S."/>
            <person name="Long L."/>
            <person name="Huang S."/>
        </authorList>
    </citation>
    <scope>NUCLEOTIDE SEQUENCE [LARGE SCALE GENOMIC DNA]</scope>
</reference>
<feature type="region of interest" description="Disordered" evidence="1">
    <location>
        <begin position="909"/>
        <end position="928"/>
    </location>
</feature>
<dbReference type="EMBL" id="KU885989">
    <property type="protein sequence ID" value="ANJ20798.1"/>
    <property type="molecule type" value="Genomic_DNA"/>
</dbReference>
<proteinExistence type="predicted"/>
<evidence type="ECO:0000313" key="5">
    <source>
        <dbReference type="Proteomes" id="UP000259976"/>
    </source>
</evidence>
<dbReference type="Proteomes" id="UP000259976">
    <property type="component" value="Segment"/>
</dbReference>
<feature type="domain" description="Virion DNA-directed RNA polymerase" evidence="2">
    <location>
        <begin position="1895"/>
        <end position="2029"/>
    </location>
</feature>
<evidence type="ECO:0000313" key="4">
    <source>
        <dbReference type="EMBL" id="ANJ20798.1"/>
    </source>
</evidence>
<sequence length="3352" mass="366600">MAQDTPLTSDEIIAGILNDTNTQDTLAVNSARGNDLLEREQVLRDLEEMSYGEIRNAYGDEVARNRFRLRDGTNRLAESDRASRTWGEAISDSFVGASVALGRTATTVLGAGAGYIAGELDGDPNTTGRSEAAATVDTWNDIWGGVSQENLSETVLEKQRFAAIEGVLDAQDSEAQFQREVEEGADPFAAALRRVGRDAYNAGERTLRDGALTGQVVSEGVGSLIPSAIIAGATGGASVAGTALLTNSPRALQVAHYTGSALGIGAVEASGTYSETVSTILDLPEEELMNSSVYQALLEEYEGDTARARVELAGLTGETAFVSALPASIALGVLTARFEAMPIRSFRGAGVAGGLRTAIAQTAEEAGQGANSALVGNYVQNEVGVRDGSLLDGVGEQAALGAIGGLGMAGVTSAPATIQGTGEAVVQGATDLLYGTEGTYSDPVRNAFLGTEGRTGLIQRGQEAASAVADRVDERRGERDEVRSAVNEAAAAVIAEPEVTADVEQSLEAVFRGTRRDFDGNKAVFAEQVTRLRQAAASMSGLAKDRIMNVLAQPVVQELEANLNTIDQNTADPVETITPVVEEETLALARTNPAAVNPETATRILEQNVGQISDADVKILQSASKIAATVNKAVETNVQINEAENISLTRAGKPTKAAGSQADTSRSILANGYVDRAGRSLRSVNDFASDIFSAAQSPTGAIVNSRGVEIPATQIMAEFGNFVRHMSNKVEALNDSFNRNNSDGRGPLVHFESLVGGTKFVPAGAEGGAKPVRYNRSNPSSVAFAERVASDLNTAVEVYNQVQATFPDLFGSFDKFTPIELAKAEDLTVSPGETLDVADSLIDYADGEQTDTTPRTNDETGDTSEAPAEGVSTDEEQNQATDTVEETPRTDEATDAAAEVVEAEIADALENSELQASEDAATTIEGDGDFLVDEASGERTKFYHGTNADFATFRDGETFLTTRKGLAREFARGDGSGTARLIEAEVELANPLAQHVGNNIDPYDFWMQNNMRLKEARDRDGNDSILLFNDNEAMVIASKGSQIHQTNPDFDGTVAARDNQSDEEVVSEDIDTPDAVVTEVFSATYQEQDGDRPVQNIDDFAQNVKANPYLARFAGQMVPRWVRKMEARLDNVTTSFGGKKLSARQHTLEGTTDKNGRKFSELREYRNTAVIDPTTGNYNAEMVELAGLVVSDWILNATPSMLNEVRDSLMEVKPTQEEFENLVGSVPSQNALEEISGQVLRLWNVRENKNAPIDMLTGVVEGLVAEMLTVAADGGIIELRDVPTLVDGVKQTTKGIYVKTKALDTAKARYAEEKVKGTPNTVREALFNEKPLGFQIGEPFAEVANTQNRSKVRLSATEKKALRAMQETPHYLNEGLADVADQMGDDLAFMLGWVNPDEIQNETLRKSVEGKNLSIEMGYADALQVIGEAETRDTPVYYSVGVTKVGRHQYQGINPQSNKILRALVAPNWATVNLNDKDQMDAFWLGVAQASDLFKIEKKNQAEILANVQDEFEARYGEAKAILKSYLQTGELQGNLGQAMGVVEMQQLAAVYAVAEAEFAMESGRETFDTSLSVELDGLTNGAANMMVNFGQGEISQEEFGNLQRIGLFLGETGRSINSFFGQGTNKDLYEKVSERSITHARNVYKALAKKPGKQAALEASMRFGAAFGNLKRHDDGRIEMTRNTAKNPMTKVNYGSGVKGVGIGVANDMLLEFYTKIQNIPNNVDYAEYFGYPEIQQDIRVLFGDTLPQGIDGAFEFPDSAIDQFQNQVGSTLGRVLAEATQQTIGDDIKTLNDLMVYSTNVQSAYLQVMMARKLAEYAPKNDKGDPVYSKIARADYEKAMAELETMSPLFTSDTQTLSIGGFEKTQSDLELSSSMTREFRQKSNLPFPSLPGVAAIPFTVIATGDAMMMNLIYSRVADKMPDTLPIFDGIDMPVTKIKEYAPLVNEQVAATWERDVFGMAAENFRGFLSNDLDQTALDEAIAIAQEKSEIEISNMQDLMVQLDQRHEAIKARKRVMKRLAKSVDQMGGSDVGFSQDGLELSRSEINELIRKELAGEKVQEDVRVPVKEFTAQALMKRMKGDPAVLKVIAPMIRPETRVVYGTLEQLNEYRIQNFPDDAQILKADANYDPNNDVIFLATKDPEAALHELVHAATMSRVLDHYNGNKHEAVEQLEALMDEFMGDDTIDAPQAKAAVLRNQTNTTPEAKAAALNEFMAWGLTNMKTRKALESKSPILKLAQKVVQLMKRIVGVPANMFDELVFATGYLGQPPVPPVEDGGEGSGPFSGKPTGYWIDMVKNWIDDMNVKSTPANGGQRSQNAQDVVDFHDEADRIINDLGQSNLLRGAEARANFRAVYIIMRAGLPTNTQMEGGLTKILNHVMENLNMADARQTQEIQSLMDRESDHGPLAAFLSLTQSSRQFREALGEIPAPEGENAKAESLPDFITGAVDYTVRKLTQKVDVEGDLLSVVDNLARSLHKVDTSREYGVLDGLTRSFDKADEFVSGAMSQLAEITDRKREKIMEENSNLIVRGLANAVTSVTNMLDADRAELQAAATQHQMNRIPFFDTVIGQPIRSFVNEVIGSTDDNKGLIQKLDEVNFRVVWARQQIRDRIPAILRNRFTDDREMAQTMNTQIAKTDLASIASREGAGNAVRLLTDAAYFNQRMNDAQAQIGVLYGSRASAVEAKADQLANFMVNGVPGKFLQRNAFAIARLENPEIDGVDIIDEYVTLKALELAGGDADLQQYVMDNEEAAQGLLNWLNHMNQEEETGATQISGMARMNHYKGYQPMVSKGGSRIKIDTAASEAALKAKGWRKVQDIETGLPTGFTMAYFVNDTAQQNYSQGVLQNAGQTFKGVDKVTGQSTFGTDAMEVDVTEQLVNFYNSDLSADETEFYAPVYGPDGTIEGFEFLHNREVMENALELENDIFTLSGIKYGRTFEENASVEFNKGTVEHLASLWHNRDNDTSEEFVNLKTSKNPQHREAYRLMPQYVKDYADEQFGEDTGFMVRKDHVDLSVGYREASVTDIWTGQNNMPAEVNKGARQVAQMLMGKNAMRWLAQGERALEETVSNVKSTIIIKSVQVAYQNAVSNVWQLANQGVPIKAILKGTRDKIAELQEFEKIGVQIMDLSVEREVNPRKRVTIDRKISALEERRNRMSIAPMIEAGQFKNLVEGLTEQGEYNKDWEQQLIDLAEKHGGERGRKAARVALISKDTKFYKFMNTSTQYGDLVAKSIYYDHLIAQGLEKEEALAKMNNNFINYGILPGRVRSLLERMGGTWFFAYKIRAAKVAMRMMRENPVRSLTMQMAGPDVGNPVDDNIFTIGADRLDFSTGTEMFFTAPEMHPWAVIAGWN</sequence>
<dbReference type="Gene3D" id="3.30.70.2440">
    <property type="match status" value="2"/>
</dbReference>
<name>A0A191VYL0_9CAUD</name>
<evidence type="ECO:0000259" key="2">
    <source>
        <dbReference type="Pfam" id="PF21769"/>
    </source>
</evidence>
<keyword evidence="5" id="KW-1185">Reference proteome</keyword>
<feature type="region of interest" description="Disordered" evidence="1">
    <location>
        <begin position="842"/>
        <end position="894"/>
    </location>
</feature>
<gene>
    <name evidence="4" type="ORF">RDp01_gp64</name>
</gene>